<dbReference type="RefSeq" id="WP_133322143.1">
    <property type="nucleotide sequence ID" value="NZ_SMTF01000008.1"/>
</dbReference>
<accession>A0A4R5TTD0</accession>
<keyword evidence="3" id="KW-1185">Reference proteome</keyword>
<dbReference type="Pfam" id="PF13561">
    <property type="entry name" value="adh_short_C2"/>
    <property type="match status" value="1"/>
</dbReference>
<dbReference type="PANTHER" id="PTHR42879">
    <property type="entry name" value="3-OXOACYL-(ACYL-CARRIER-PROTEIN) REDUCTASE"/>
    <property type="match status" value="1"/>
</dbReference>
<dbReference type="InterPro" id="IPR036291">
    <property type="entry name" value="NAD(P)-bd_dom_sf"/>
</dbReference>
<dbReference type="AlphaFoldDB" id="A0A4R5TTD0"/>
<gene>
    <name evidence="2" type="ORF">E2F46_11080</name>
</gene>
<dbReference type="SUPFAM" id="SSF51735">
    <property type="entry name" value="NAD(P)-binding Rossmann-fold domains"/>
    <property type="match status" value="1"/>
</dbReference>
<comment type="caution">
    <text evidence="2">The sequence shown here is derived from an EMBL/GenBank/DDBJ whole genome shotgun (WGS) entry which is preliminary data.</text>
</comment>
<proteinExistence type="inferred from homology"/>
<evidence type="ECO:0000256" key="1">
    <source>
        <dbReference type="ARBA" id="ARBA00006484"/>
    </source>
</evidence>
<evidence type="ECO:0000313" key="2">
    <source>
        <dbReference type="EMBL" id="TDK23455.1"/>
    </source>
</evidence>
<dbReference type="Gene3D" id="3.40.50.720">
    <property type="entry name" value="NAD(P)-binding Rossmann-like Domain"/>
    <property type="match status" value="1"/>
</dbReference>
<dbReference type="PRINTS" id="PR00081">
    <property type="entry name" value="GDHRDH"/>
</dbReference>
<organism evidence="2 3">
    <name type="scientific">Luteimonas aestuarii</name>
    <dbReference type="NCBI Taxonomy" id="453837"/>
    <lineage>
        <taxon>Bacteria</taxon>
        <taxon>Pseudomonadati</taxon>
        <taxon>Pseudomonadota</taxon>
        <taxon>Gammaproteobacteria</taxon>
        <taxon>Lysobacterales</taxon>
        <taxon>Lysobacteraceae</taxon>
        <taxon>Luteimonas</taxon>
    </lineage>
</organism>
<dbReference type="Proteomes" id="UP000294796">
    <property type="component" value="Unassembled WGS sequence"/>
</dbReference>
<evidence type="ECO:0000313" key="3">
    <source>
        <dbReference type="Proteomes" id="UP000294796"/>
    </source>
</evidence>
<dbReference type="EMBL" id="SMTF01000008">
    <property type="protein sequence ID" value="TDK23455.1"/>
    <property type="molecule type" value="Genomic_DNA"/>
</dbReference>
<sequence length="261" mass="26835">MDLDLTGRQALVCGASEGIGRATAHELALLGANVTVLARRQNALDAVVAALPRESGQVHRSVVGDMGDREALRTALAALVAEAPVHVLVNNTGGPPGGTVFDAEADAFIDAFGKHVLANQVLVQAVVPGMRAAGWGRIVNVVSTSVYEPIAGLGVSNTTRGAVASWAKTLSRELAPDGITVNNVLPGYTETGRIDQIVRDRVAATGQTEADIRDAMRANVPVGRLARPEETGGVIAFLCSPAAAYVTGVSLAVDGGRMASI</sequence>
<comment type="similarity">
    <text evidence="1">Belongs to the short-chain dehydrogenases/reductases (SDR) family.</text>
</comment>
<protein>
    <submittedName>
        <fullName evidence="2">SDR family oxidoreductase</fullName>
    </submittedName>
</protein>
<dbReference type="PANTHER" id="PTHR42879:SF6">
    <property type="entry name" value="NADPH-DEPENDENT REDUCTASE BACG"/>
    <property type="match status" value="1"/>
</dbReference>
<dbReference type="OrthoDB" id="9804774at2"/>
<dbReference type="InterPro" id="IPR002347">
    <property type="entry name" value="SDR_fam"/>
</dbReference>
<dbReference type="InterPro" id="IPR050259">
    <property type="entry name" value="SDR"/>
</dbReference>
<reference evidence="2 3" key="1">
    <citation type="submission" date="2019-03" db="EMBL/GenBank/DDBJ databases">
        <title>Luteimonas zhaokaii sp.nov., isolated from the rectal contents of Plateau pika in Yushu, Qinghai Province, China.</title>
        <authorList>
            <person name="Zhang G."/>
        </authorList>
    </citation>
    <scope>NUCLEOTIDE SEQUENCE [LARGE SCALE GENOMIC DNA]</scope>
    <source>
        <strain evidence="2 3">B9</strain>
    </source>
</reference>
<name>A0A4R5TTD0_9GAMM</name>